<name>A0ABD1I9B0_SALDI</name>
<keyword evidence="2" id="KW-1185">Reference proteome</keyword>
<evidence type="ECO:0000313" key="1">
    <source>
        <dbReference type="EMBL" id="KAL1563921.1"/>
    </source>
</evidence>
<dbReference type="Proteomes" id="UP001567538">
    <property type="component" value="Unassembled WGS sequence"/>
</dbReference>
<dbReference type="AlphaFoldDB" id="A0ABD1I9B0"/>
<comment type="caution">
    <text evidence="1">The sequence shown here is derived from an EMBL/GenBank/DDBJ whole genome shotgun (WGS) entry which is preliminary data.</text>
</comment>
<evidence type="ECO:0008006" key="3">
    <source>
        <dbReference type="Google" id="ProtNLM"/>
    </source>
</evidence>
<protein>
    <recommendedName>
        <fullName evidence="3">CCHC-type domain-containing protein</fullName>
    </recommendedName>
</protein>
<gene>
    <name evidence="1" type="ORF">AAHA92_06338</name>
</gene>
<evidence type="ECO:0000313" key="2">
    <source>
        <dbReference type="Proteomes" id="UP001567538"/>
    </source>
</evidence>
<dbReference type="EMBL" id="JBEAFC010000003">
    <property type="protein sequence ID" value="KAL1563921.1"/>
    <property type="molecule type" value="Genomic_DNA"/>
</dbReference>
<reference evidence="1 2" key="1">
    <citation type="submission" date="2024-06" db="EMBL/GenBank/DDBJ databases">
        <title>A chromosome level genome sequence of Diviner's sage (Salvia divinorum).</title>
        <authorList>
            <person name="Ford S.A."/>
            <person name="Ro D.-K."/>
            <person name="Ness R.W."/>
            <person name="Phillips M.A."/>
        </authorList>
    </citation>
    <scope>NUCLEOTIDE SEQUENCE [LARGE SCALE GENOMIC DNA]</scope>
    <source>
        <strain evidence="1">SAF-2024a</strain>
        <tissue evidence="1">Leaf</tissue>
    </source>
</reference>
<proteinExistence type="predicted"/>
<organism evidence="1 2">
    <name type="scientific">Salvia divinorum</name>
    <name type="common">Maria pastora</name>
    <name type="synonym">Diviner's sage</name>
    <dbReference type="NCBI Taxonomy" id="28513"/>
    <lineage>
        <taxon>Eukaryota</taxon>
        <taxon>Viridiplantae</taxon>
        <taxon>Streptophyta</taxon>
        <taxon>Embryophyta</taxon>
        <taxon>Tracheophyta</taxon>
        <taxon>Spermatophyta</taxon>
        <taxon>Magnoliopsida</taxon>
        <taxon>eudicotyledons</taxon>
        <taxon>Gunneridae</taxon>
        <taxon>Pentapetalae</taxon>
        <taxon>asterids</taxon>
        <taxon>lamiids</taxon>
        <taxon>Lamiales</taxon>
        <taxon>Lamiaceae</taxon>
        <taxon>Nepetoideae</taxon>
        <taxon>Mentheae</taxon>
        <taxon>Salviinae</taxon>
        <taxon>Salvia</taxon>
        <taxon>Salvia subgen. Calosphace</taxon>
    </lineage>
</organism>
<sequence length="75" mass="8481">MAEILENMRVNDRHQSLLKTSKNRLLIAKTKAINGGSSKCNKEHGKIYMVRTDIYFACSECGHLVKECPKKSLEA</sequence>
<accession>A0ABD1I9B0</accession>